<protein>
    <submittedName>
        <fullName evidence="2">Plasmid stabilization system protein</fullName>
    </submittedName>
</protein>
<gene>
    <name evidence="2" type="ORF">Pan97_42060</name>
</gene>
<dbReference type="InterPro" id="IPR007712">
    <property type="entry name" value="RelE/ParE_toxin"/>
</dbReference>
<dbReference type="Gene3D" id="3.30.2310.20">
    <property type="entry name" value="RelE-like"/>
    <property type="match status" value="1"/>
</dbReference>
<proteinExistence type="predicted"/>
<accession>A0A518CD75</accession>
<name>A0A518CD75_9BACT</name>
<dbReference type="Proteomes" id="UP000318626">
    <property type="component" value="Chromosome"/>
</dbReference>
<dbReference type="AlphaFoldDB" id="A0A518CD75"/>
<evidence type="ECO:0000256" key="1">
    <source>
        <dbReference type="ARBA" id="ARBA00022649"/>
    </source>
</evidence>
<evidence type="ECO:0000313" key="2">
    <source>
        <dbReference type="EMBL" id="QDU77144.1"/>
    </source>
</evidence>
<dbReference type="Pfam" id="PF05016">
    <property type="entry name" value="ParE_toxin"/>
    <property type="match status" value="1"/>
</dbReference>
<dbReference type="EMBL" id="CP036289">
    <property type="protein sequence ID" value="QDU77144.1"/>
    <property type="molecule type" value="Genomic_DNA"/>
</dbReference>
<sequence>MPKIDWTYSAQDDLADILFHIAVIDRRMERADRIYDEIVEYAESHISKKLPGHVHPEAPERWLYVRYKHWLIFYQATYNETQIMRVVDGSRHLPSTL</sequence>
<organism evidence="2 3">
    <name type="scientific">Bremerella volcania</name>
    <dbReference type="NCBI Taxonomy" id="2527984"/>
    <lineage>
        <taxon>Bacteria</taxon>
        <taxon>Pseudomonadati</taxon>
        <taxon>Planctomycetota</taxon>
        <taxon>Planctomycetia</taxon>
        <taxon>Pirellulales</taxon>
        <taxon>Pirellulaceae</taxon>
        <taxon>Bremerella</taxon>
    </lineage>
</organism>
<evidence type="ECO:0000313" key="3">
    <source>
        <dbReference type="Proteomes" id="UP000318626"/>
    </source>
</evidence>
<keyword evidence="3" id="KW-1185">Reference proteome</keyword>
<dbReference type="InterPro" id="IPR035093">
    <property type="entry name" value="RelE/ParE_toxin_dom_sf"/>
</dbReference>
<reference evidence="3" key="1">
    <citation type="submission" date="2019-02" db="EMBL/GenBank/DDBJ databases">
        <title>Deep-cultivation of Planctomycetes and their phenomic and genomic characterization uncovers novel biology.</title>
        <authorList>
            <person name="Wiegand S."/>
            <person name="Jogler M."/>
            <person name="Boedeker C."/>
            <person name="Pinto D."/>
            <person name="Vollmers J."/>
            <person name="Rivas-Marin E."/>
            <person name="Kohn T."/>
            <person name="Peeters S.H."/>
            <person name="Heuer A."/>
            <person name="Rast P."/>
            <person name="Oberbeckmann S."/>
            <person name="Bunk B."/>
            <person name="Jeske O."/>
            <person name="Meyerdierks A."/>
            <person name="Storesund J.E."/>
            <person name="Kallscheuer N."/>
            <person name="Luecker S."/>
            <person name="Lage O.M."/>
            <person name="Pohl T."/>
            <person name="Merkel B.J."/>
            <person name="Hornburger P."/>
            <person name="Mueller R.-W."/>
            <person name="Bruemmer F."/>
            <person name="Labrenz M."/>
            <person name="Spormann A.M."/>
            <person name="Op den Camp H."/>
            <person name="Overmann J."/>
            <person name="Amann R."/>
            <person name="Jetten M.S.M."/>
            <person name="Mascher T."/>
            <person name="Medema M.H."/>
            <person name="Devos D.P."/>
            <person name="Kaster A.-K."/>
            <person name="Ovreas L."/>
            <person name="Rohde M."/>
            <person name="Galperin M.Y."/>
            <person name="Jogler C."/>
        </authorList>
    </citation>
    <scope>NUCLEOTIDE SEQUENCE [LARGE SCALE GENOMIC DNA]</scope>
    <source>
        <strain evidence="3">Pan97</strain>
    </source>
</reference>
<keyword evidence="1" id="KW-1277">Toxin-antitoxin system</keyword>
<dbReference type="KEGG" id="bvo:Pan97_42060"/>
<dbReference type="RefSeq" id="WP_165698873.1">
    <property type="nucleotide sequence ID" value="NZ_CP036289.1"/>
</dbReference>